<proteinExistence type="predicted"/>
<feature type="chain" id="PRO_5044714741" evidence="1">
    <location>
        <begin position="25"/>
        <end position="114"/>
    </location>
</feature>
<reference evidence="2" key="1">
    <citation type="submission" date="2023-10" db="EMBL/GenBank/DDBJ databases">
        <title>Genome assembly of Pristionchus species.</title>
        <authorList>
            <person name="Yoshida K."/>
            <person name="Sommer R.J."/>
        </authorList>
    </citation>
    <scope>NUCLEOTIDE SEQUENCE</scope>
    <source>
        <strain evidence="2">RS5133</strain>
    </source>
</reference>
<evidence type="ECO:0000256" key="1">
    <source>
        <dbReference type="SAM" id="SignalP"/>
    </source>
</evidence>
<dbReference type="EMBL" id="BTSY01000002">
    <property type="protein sequence ID" value="GMT14650.1"/>
    <property type="molecule type" value="Genomic_DNA"/>
</dbReference>
<feature type="non-terminal residue" evidence="2">
    <location>
        <position position="1"/>
    </location>
</feature>
<organism evidence="2 4">
    <name type="scientific">Pristionchus fissidentatus</name>
    <dbReference type="NCBI Taxonomy" id="1538716"/>
    <lineage>
        <taxon>Eukaryota</taxon>
        <taxon>Metazoa</taxon>
        <taxon>Ecdysozoa</taxon>
        <taxon>Nematoda</taxon>
        <taxon>Chromadorea</taxon>
        <taxon>Rhabditida</taxon>
        <taxon>Rhabditina</taxon>
        <taxon>Diplogasteromorpha</taxon>
        <taxon>Diplogasteroidea</taxon>
        <taxon>Neodiplogasteridae</taxon>
        <taxon>Pristionchus</taxon>
    </lineage>
</organism>
<feature type="signal peptide" evidence="1">
    <location>
        <begin position="1"/>
        <end position="24"/>
    </location>
</feature>
<evidence type="ECO:0000313" key="2">
    <source>
        <dbReference type="EMBL" id="GMT14649.1"/>
    </source>
</evidence>
<comment type="caution">
    <text evidence="2">The sequence shown here is derived from an EMBL/GenBank/DDBJ whole genome shotgun (WGS) entry which is preliminary data.</text>
</comment>
<accession>A0AAV5V9U8</accession>
<name>A0AAV5V9U8_9BILA</name>
<keyword evidence="1" id="KW-0732">Signal</keyword>
<feature type="non-terminal residue" evidence="2">
    <location>
        <position position="114"/>
    </location>
</feature>
<evidence type="ECO:0000313" key="3">
    <source>
        <dbReference type="EMBL" id="GMT14650.1"/>
    </source>
</evidence>
<sequence>CFRSSDVNWSLALISFLFFLVIRGEIEERRQYRENCRIDTINGYSKLLAGLVTSSWDQRRRWMSFQDSLHLLNSLSSFPLVVSPSFLSTHDLIKCGTRALPSRTLILVCGREEF</sequence>
<dbReference type="Proteomes" id="UP001432322">
    <property type="component" value="Unassembled WGS sequence"/>
</dbReference>
<dbReference type="EMBL" id="BTSY01000002">
    <property type="protein sequence ID" value="GMT14649.1"/>
    <property type="molecule type" value="Genomic_DNA"/>
</dbReference>
<keyword evidence="4" id="KW-1185">Reference proteome</keyword>
<protein>
    <submittedName>
        <fullName evidence="2">Uncharacterized protein</fullName>
    </submittedName>
</protein>
<dbReference type="AlphaFoldDB" id="A0AAV5V9U8"/>
<evidence type="ECO:0000313" key="4">
    <source>
        <dbReference type="Proteomes" id="UP001432322"/>
    </source>
</evidence>
<gene>
    <name evidence="2" type="ORF">PFISCL1PPCAC_5946</name>
    <name evidence="3" type="ORF">PFISCL1PPCAC_5947</name>
</gene>